<organism evidence="6 8">
    <name type="scientific">Rotaria magnacalcarata</name>
    <dbReference type="NCBI Taxonomy" id="392030"/>
    <lineage>
        <taxon>Eukaryota</taxon>
        <taxon>Metazoa</taxon>
        <taxon>Spiralia</taxon>
        <taxon>Gnathifera</taxon>
        <taxon>Rotifera</taxon>
        <taxon>Eurotatoria</taxon>
        <taxon>Bdelloidea</taxon>
        <taxon>Philodinida</taxon>
        <taxon>Philodinidae</taxon>
        <taxon>Rotaria</taxon>
    </lineage>
</organism>
<name>A0A816WKE2_9BILA</name>
<evidence type="ECO:0000313" key="7">
    <source>
        <dbReference type="EMBL" id="CAF4425586.1"/>
    </source>
</evidence>
<evidence type="ECO:0000313" key="6">
    <source>
        <dbReference type="EMBL" id="CAF2135000.1"/>
    </source>
</evidence>
<dbReference type="Proteomes" id="UP000663824">
    <property type="component" value="Unassembled WGS sequence"/>
</dbReference>
<proteinExistence type="predicted"/>
<reference evidence="6" key="1">
    <citation type="submission" date="2021-02" db="EMBL/GenBank/DDBJ databases">
        <authorList>
            <person name="Nowell W R."/>
        </authorList>
    </citation>
    <scope>NUCLEOTIDE SEQUENCE</scope>
</reference>
<evidence type="ECO:0000256" key="2">
    <source>
        <dbReference type="ARBA" id="ARBA00022679"/>
    </source>
</evidence>
<dbReference type="Proteomes" id="UP000676336">
    <property type="component" value="Unassembled WGS sequence"/>
</dbReference>
<dbReference type="InterPro" id="IPR031811">
    <property type="entry name" value="ALGX/ALGJ_SGNH-like"/>
</dbReference>
<evidence type="ECO:0000256" key="4">
    <source>
        <dbReference type="ARBA" id="ARBA00022764"/>
    </source>
</evidence>
<keyword evidence="3" id="KW-0732">Signal</keyword>
<keyword evidence="2" id="KW-0808">Transferase</keyword>
<evidence type="ECO:0000256" key="3">
    <source>
        <dbReference type="ARBA" id="ARBA00022729"/>
    </source>
</evidence>
<evidence type="ECO:0000256" key="1">
    <source>
        <dbReference type="ARBA" id="ARBA00004418"/>
    </source>
</evidence>
<dbReference type="GO" id="GO:0016740">
    <property type="term" value="F:transferase activity"/>
    <property type="evidence" value="ECO:0007669"/>
    <property type="project" value="UniProtKB-KW"/>
</dbReference>
<protein>
    <recommendedName>
        <fullName evidence="5">AlgX/AlgJ SGNH hydrolase-like domain-containing protein</fullName>
    </recommendedName>
</protein>
<sequence length="308" mass="36168">MGKNKNRNTGEKFDSFYNDHFGFRLRLVTFNTHLHASLFGISCVPRVIIGKYGWLFHNDYGPADPRGCAGWHGYNPYSLDQLMAIQKHLEDESAWFAKRNITFLILPCPEKISIYPEFLPWRFNTVVGPSRLAQIFNHMKLHSKLQLVDIRQALLSAKKSQELNVFYKTDYHWNNVGAFFAYEEIMKRLLVVYPHFVPHRYQEFDQDRQWKTHGDLADVASLDMFEIFEHKLVPRPNVSFDTLGAKKGKLLIFGDSFSAFYLDGYLRRHFHNINISRDIRSAISKLDKKVVLEYRPDVVILESVERCW</sequence>
<accession>A0A816WKE2</accession>
<feature type="non-terminal residue" evidence="6">
    <location>
        <position position="1"/>
    </location>
</feature>
<comment type="subcellular location">
    <subcellularLocation>
        <location evidence="1">Periplasm</location>
    </subcellularLocation>
</comment>
<dbReference type="Pfam" id="PF16822">
    <property type="entry name" value="ALGX"/>
    <property type="match status" value="1"/>
</dbReference>
<dbReference type="EMBL" id="CAJOBI010063460">
    <property type="protein sequence ID" value="CAF4425586.1"/>
    <property type="molecule type" value="Genomic_DNA"/>
</dbReference>
<keyword evidence="4" id="KW-0574">Periplasm</keyword>
<dbReference type="AlphaFoldDB" id="A0A816WKE2"/>
<comment type="caution">
    <text evidence="6">The sequence shown here is derived from an EMBL/GenBank/DDBJ whole genome shotgun (WGS) entry which is preliminary data.</text>
</comment>
<dbReference type="EMBL" id="CAJNRE010015189">
    <property type="protein sequence ID" value="CAF2135000.1"/>
    <property type="molecule type" value="Genomic_DNA"/>
</dbReference>
<feature type="domain" description="AlgX/AlgJ SGNH hydrolase-like" evidence="5">
    <location>
        <begin position="47"/>
        <end position="271"/>
    </location>
</feature>
<gene>
    <name evidence="6" type="ORF">MBJ925_LOCUS28349</name>
    <name evidence="7" type="ORF">SMN809_LOCUS31570</name>
</gene>
<evidence type="ECO:0000313" key="8">
    <source>
        <dbReference type="Proteomes" id="UP000663824"/>
    </source>
</evidence>
<evidence type="ECO:0000259" key="5">
    <source>
        <dbReference type="Pfam" id="PF16822"/>
    </source>
</evidence>